<dbReference type="InterPro" id="IPR010930">
    <property type="entry name" value="Flg_bb/hook_C_dom"/>
</dbReference>
<gene>
    <name evidence="6" type="primary">flgE</name>
    <name evidence="6" type="ORF">SAMEA1402399_03125</name>
</gene>
<feature type="domain" description="Flagellar basal body rod protein N-terminal" evidence="3">
    <location>
        <begin position="5"/>
        <end position="35"/>
    </location>
</feature>
<comment type="caution">
    <text evidence="6">The sequence shown here is derived from an EMBL/GenBank/DDBJ whole genome shotgun (WGS) entry which is preliminary data.</text>
</comment>
<keyword evidence="2" id="KW-0975">Bacterial flagellum</keyword>
<comment type="similarity">
    <text evidence="1 2">Belongs to the flagella basal body rod proteins family.</text>
</comment>
<evidence type="ECO:0000256" key="1">
    <source>
        <dbReference type="ARBA" id="ARBA00009677"/>
    </source>
</evidence>
<dbReference type="GO" id="GO:0009425">
    <property type="term" value="C:bacterial-type flagellum basal body"/>
    <property type="evidence" value="ECO:0007669"/>
    <property type="project" value="UniProtKB-SubCell"/>
</dbReference>
<dbReference type="InterPro" id="IPR001444">
    <property type="entry name" value="Flag_bb_rod_N"/>
</dbReference>
<dbReference type="PANTHER" id="PTHR30435">
    <property type="entry name" value="FLAGELLAR PROTEIN"/>
    <property type="match status" value="1"/>
</dbReference>
<keyword evidence="6" id="KW-0282">Flagellum</keyword>
<evidence type="ECO:0000313" key="6">
    <source>
        <dbReference type="EMBL" id="VFD34500.1"/>
    </source>
</evidence>
<name>A0AB74QFM0_CLODI</name>
<comment type="subcellular location">
    <subcellularLocation>
        <location evidence="2">Bacterial flagellum basal body</location>
    </subcellularLocation>
</comment>
<dbReference type="InterPro" id="IPR020013">
    <property type="entry name" value="Flagellar_FlgE/F/G"/>
</dbReference>
<dbReference type="EMBL" id="CAADAN010000013">
    <property type="protein sequence ID" value="VFD34500.1"/>
    <property type="molecule type" value="Genomic_DNA"/>
</dbReference>
<feature type="domain" description="Flagellar hook protein FlgE/F/G-like D1" evidence="5">
    <location>
        <begin position="95"/>
        <end position="206"/>
    </location>
</feature>
<evidence type="ECO:0000256" key="2">
    <source>
        <dbReference type="RuleBase" id="RU362116"/>
    </source>
</evidence>
<dbReference type="GO" id="GO:0071978">
    <property type="term" value="P:bacterial-type flagellum-dependent swarming motility"/>
    <property type="evidence" value="ECO:0007669"/>
    <property type="project" value="TreeGrafter"/>
</dbReference>
<protein>
    <submittedName>
        <fullName evidence="6">Flagellar hook protein FlgE (Distal rod protein)</fullName>
    </submittedName>
</protein>
<sequence>MIKAMYSGVSGMKANQTKLDVIGNNVANAGTTSFKKSSARITDSFYQTVLYASAPTAALGGTNLGQVGVGSKISSINKDMTQGNVQPTNRPSDLMIDGDGYLPVVRQGTVMYTRDGSFNLDTGFKAAAGPLQGVKGGRLVNGDGYMLVGQIMTGKYDANKGTFTPDAKPAAGWPNEPVVIPLQSISPKDGTVQNVLEYNISKDGTIEFLLSDGQRTQFVYDIPDNSEVGVVPNPAIATDSGKLQKVQTYAFQNPAGLDAEGGNLFKPSANSGDPQIAGATGNIIQGAIEASNVDIAEEFTEMIIASRSFQANSKIISTSDEILQEIINLKR</sequence>
<dbReference type="Proteomes" id="UP000411588">
    <property type="component" value="Unassembled WGS sequence"/>
</dbReference>
<evidence type="ECO:0000259" key="3">
    <source>
        <dbReference type="Pfam" id="PF00460"/>
    </source>
</evidence>
<feature type="domain" description="Flagellar basal-body/hook protein C-terminal" evidence="4">
    <location>
        <begin position="285"/>
        <end position="329"/>
    </location>
</feature>
<proteinExistence type="inferred from homology"/>
<evidence type="ECO:0000259" key="5">
    <source>
        <dbReference type="Pfam" id="PF22692"/>
    </source>
</evidence>
<accession>A0AB74QFM0</accession>
<dbReference type="NCBIfam" id="TIGR03506">
    <property type="entry name" value="FlgEFG_subfam"/>
    <property type="match status" value="2"/>
</dbReference>
<evidence type="ECO:0000259" key="4">
    <source>
        <dbReference type="Pfam" id="PF06429"/>
    </source>
</evidence>
<organism evidence="6 7">
    <name type="scientific">Clostridioides difficile</name>
    <name type="common">Peptoclostridium difficile</name>
    <dbReference type="NCBI Taxonomy" id="1496"/>
    <lineage>
        <taxon>Bacteria</taxon>
        <taxon>Bacillati</taxon>
        <taxon>Bacillota</taxon>
        <taxon>Clostridia</taxon>
        <taxon>Peptostreptococcales</taxon>
        <taxon>Peptostreptococcaceae</taxon>
        <taxon>Clostridioides</taxon>
    </lineage>
</organism>
<dbReference type="Pfam" id="PF00460">
    <property type="entry name" value="Flg_bb_rod"/>
    <property type="match status" value="1"/>
</dbReference>
<dbReference type="AlphaFoldDB" id="A0AB74QFM0"/>
<dbReference type="Pfam" id="PF06429">
    <property type="entry name" value="Flg_bbr_C"/>
    <property type="match status" value="1"/>
</dbReference>
<dbReference type="SUPFAM" id="SSF117143">
    <property type="entry name" value="Flagellar hook protein flgE"/>
    <property type="match status" value="1"/>
</dbReference>
<reference evidence="6 7" key="1">
    <citation type="submission" date="2019-02" db="EMBL/GenBank/DDBJ databases">
        <authorList>
            <consortium name="Pathogen Informatics"/>
        </authorList>
    </citation>
    <scope>NUCLEOTIDE SEQUENCE [LARGE SCALE GENOMIC DNA]</scope>
    <source>
        <strain evidence="7">clo34</strain>
    </source>
</reference>
<dbReference type="InterPro" id="IPR053967">
    <property type="entry name" value="LlgE_F_G-like_D1"/>
</dbReference>
<evidence type="ECO:0000313" key="7">
    <source>
        <dbReference type="Proteomes" id="UP000411588"/>
    </source>
</evidence>
<keyword evidence="6" id="KW-0966">Cell projection</keyword>
<dbReference type="PANTHER" id="PTHR30435:SF19">
    <property type="entry name" value="FLAGELLAR BASAL-BODY ROD PROTEIN FLGG"/>
    <property type="match status" value="1"/>
</dbReference>
<dbReference type="InterPro" id="IPR037925">
    <property type="entry name" value="FlgE/F/G-like"/>
</dbReference>
<dbReference type="Pfam" id="PF22692">
    <property type="entry name" value="LlgE_F_G_D1"/>
    <property type="match status" value="1"/>
</dbReference>
<dbReference type="RefSeq" id="WP_009901754.1">
    <property type="nucleotide sequence ID" value="NZ_BIOK01000006.1"/>
</dbReference>
<keyword evidence="6" id="KW-0969">Cilium</keyword>